<evidence type="ECO:0000313" key="3">
    <source>
        <dbReference type="Proteomes" id="UP001157002"/>
    </source>
</evidence>
<dbReference type="RefSeq" id="YP_010806076.1">
    <property type="nucleotide sequence ID" value="NC_077214.1"/>
</dbReference>
<accession>A0A976UBG0</accession>
<protein>
    <submittedName>
        <fullName evidence="2">Uncharacterized protein</fullName>
    </submittedName>
</protein>
<organism evidence="2 3">
    <name type="scientific">Poseidoniales virus YSH_150918</name>
    <dbReference type="NCBI Taxonomy" id="3071324"/>
    <lineage>
        <taxon>Viruses</taxon>
        <taxon>Duplodnaviria</taxon>
        <taxon>Heunggongvirae</taxon>
        <taxon>Uroviricota</taxon>
        <taxon>Caudoviricetes</taxon>
        <taxon>Magrovirales</taxon>
        <taxon>Aoguangviridae</taxon>
        <taxon>Aobingvirus</taxon>
        <taxon>Aobingvirus yangshanense</taxon>
    </lineage>
</organism>
<keyword evidence="3" id="KW-1185">Reference proteome</keyword>
<proteinExistence type="predicted"/>
<feature type="compositionally biased region" description="Acidic residues" evidence="1">
    <location>
        <begin position="168"/>
        <end position="177"/>
    </location>
</feature>
<evidence type="ECO:0000313" key="2">
    <source>
        <dbReference type="EMBL" id="UVF62482.1"/>
    </source>
</evidence>
<feature type="region of interest" description="Disordered" evidence="1">
    <location>
        <begin position="162"/>
        <end position="184"/>
    </location>
</feature>
<dbReference type="EMBL" id="ON649702">
    <property type="protein sequence ID" value="UVF62482.1"/>
    <property type="molecule type" value="Genomic_DNA"/>
</dbReference>
<dbReference type="GeneID" id="80545037"/>
<sequence>MKLTTMLMRIEQIEENIASGGVLAPQKLALEGMIGQAKSQDDDQKREAFWVSLRGFCKAMGFEFPSAESSNPKGYSTLDESIQSNVRPVHNDLRSAIVTALSPLWENLQVTARHGGGAYQDVEELVDIRLMNRFEVSIVEAIQDNRYNGKVKNGVIVGYNHIEKEEQPADESTDDSSTEQTEGA</sequence>
<dbReference type="Proteomes" id="UP001157002">
    <property type="component" value="Segment"/>
</dbReference>
<reference evidence="2 3" key="1">
    <citation type="submission" date="2022-05" db="EMBL/GenBank/DDBJ databases">
        <title>Diverse viruses of marine archaea discovered using metagenomics.</title>
        <authorList>
            <person name="Zhou Y."/>
        </authorList>
    </citation>
    <scope>NUCLEOTIDE SEQUENCE [LARGE SCALE GENOMIC DNA]</scope>
    <source>
        <strain evidence="2">YSH_150918</strain>
    </source>
</reference>
<evidence type="ECO:0000256" key="1">
    <source>
        <dbReference type="SAM" id="MobiDB-lite"/>
    </source>
</evidence>
<dbReference type="KEGG" id="vg:80545037"/>
<name>A0A976UBG0_9CAUD</name>